<sequence>MRAAAKGRASLGEVAERGEARRGRGVRGAAARCACVATSLTSGLALFLYLAICFGGVSLGPFEQTAARLLSDRAGLREMTLDGLKLARAPDGDALTLSANEVSAEGADGGVDLPDLALRLAPGDVMRGRAVPRHVALSGASLEVVRTERGFAIKGGGAGGGLLPLLRRAEAGGFEGVEATGVSLRFRDEVADLSLQAEGASVLIEPTRLGYKARLALSMGEGRIEAQAAFDLEAATFESVLTLNSAPLGALLPYAAKGGKAATLPLTGEFRLGGGFHPSAVSGAFDLRTPGGVVELGPRKLEVEAAQLRGRYEGADALLAVDGFAFEAGRSRGALSGEVRLLRGGRLPVSLRSEELVLALPGFEAPLAFGAVEVTGGFEPASRRFAMDEARLALRDGPALGGQLAVDLPKGGDRIGVVGGLSAAGPLSRKDVLALWPTGLAPGARRWTQTHVEGGRIEAFGIDVAIPRGHLNAGGRLTPEMLDLRFALRDGTIAYLDGMPPVTEAAAEGHLTGGSFEITATSGRTGGAAVERASFALPRFGSPAAPAEIAVSLRGAAQDLLALADAAPFGFLGAAGLSPDDFGGEGRFVLNVTRPLRDGVTRDEMSVAGEGTFERASLDGLPGGFDLTAANGTVTLSDEALVVEGEALARGVPATGRLERRFGPEAPSLTLEAAAALTPASGDALGLPVRRYVAGSAPLRFAMAGEDRFEKASIRVDLTPAALRLPDFGVAKAAGARGRAAVDLYLPKDAPPRVQMLKLVTEDVLVEGSALLDEAGGLVRLDLPRVFVAGHADLAARLARDGRSLDVDVTGRFADAVPLIDRLFAGGGTGGSGEGGAAVPMTLTAAIDEVKAKGGVRLKDVRAAVEQDEAGLRRVDFESEYGGGGALRLSLGADALGVGQKLSLTTDSTGDLVDALFGISSLTGGSGRLDATVIEGGPVAGTFAADALTLRDAPVVARLLSIGSLDGLANVLSGEGLYFDRLRGAVTLEDGVLGLQDARLTGSALGLSANGAVDLSDREFDLSGAVAPAYGVNSFLGAIPLLGDLLVSREGEGVVAFAYGVEGPIGSPTISVNTLSALTPGIFRRLFEPVRDRPSVEQLLARAQEEARLREDRETAASAEALTEAEGEERRLHARPPGRSGTGPGGR</sequence>
<comment type="caution">
    <text evidence="4">The sequence shown here is derived from an EMBL/GenBank/DDBJ whole genome shotgun (WGS) entry which is preliminary data.</text>
</comment>
<proteinExistence type="predicted"/>
<accession>A0A840I693</accession>
<feature type="transmembrane region" description="Helical" evidence="2">
    <location>
        <begin position="29"/>
        <end position="52"/>
    </location>
</feature>
<organism evidence="4 5">
    <name type="scientific">Parvularcula dongshanensis</name>
    <dbReference type="NCBI Taxonomy" id="1173995"/>
    <lineage>
        <taxon>Bacteria</taxon>
        <taxon>Pseudomonadati</taxon>
        <taxon>Pseudomonadota</taxon>
        <taxon>Alphaproteobacteria</taxon>
        <taxon>Parvularculales</taxon>
        <taxon>Parvularculaceae</taxon>
        <taxon>Parvularcula</taxon>
    </lineage>
</organism>
<keyword evidence="2" id="KW-1133">Transmembrane helix</keyword>
<dbReference type="Proteomes" id="UP000563524">
    <property type="component" value="Unassembled WGS sequence"/>
</dbReference>
<dbReference type="RefSeq" id="WP_183818224.1">
    <property type="nucleotide sequence ID" value="NZ_JACHOB010000004.1"/>
</dbReference>
<feature type="domain" description="YhdP central" evidence="3">
    <location>
        <begin position="335"/>
        <end position="871"/>
    </location>
</feature>
<dbReference type="InterPro" id="IPR025263">
    <property type="entry name" value="YhdP_central"/>
</dbReference>
<name>A0A840I693_9PROT</name>
<feature type="compositionally biased region" description="Basic and acidic residues" evidence="1">
    <location>
        <begin position="1106"/>
        <end position="1115"/>
    </location>
</feature>
<dbReference type="PANTHER" id="PTHR38690:SF1">
    <property type="entry name" value="PROTEASE"/>
    <property type="match status" value="1"/>
</dbReference>
<keyword evidence="2" id="KW-0812">Transmembrane</keyword>
<protein>
    <recommendedName>
        <fullName evidence="3">YhdP central domain-containing protein</fullName>
    </recommendedName>
</protein>
<keyword evidence="5" id="KW-1185">Reference proteome</keyword>
<evidence type="ECO:0000256" key="2">
    <source>
        <dbReference type="SAM" id="Phobius"/>
    </source>
</evidence>
<dbReference type="EMBL" id="JACHOB010000004">
    <property type="protein sequence ID" value="MBB4659530.1"/>
    <property type="molecule type" value="Genomic_DNA"/>
</dbReference>
<evidence type="ECO:0000259" key="3">
    <source>
        <dbReference type="Pfam" id="PF13116"/>
    </source>
</evidence>
<keyword evidence="2" id="KW-0472">Membrane</keyword>
<evidence type="ECO:0000256" key="1">
    <source>
        <dbReference type="SAM" id="MobiDB-lite"/>
    </source>
</evidence>
<evidence type="ECO:0000313" key="4">
    <source>
        <dbReference type="EMBL" id="MBB4659530.1"/>
    </source>
</evidence>
<reference evidence="4 5" key="1">
    <citation type="submission" date="2020-08" db="EMBL/GenBank/DDBJ databases">
        <title>Genomic Encyclopedia of Type Strains, Phase IV (KMG-IV): sequencing the most valuable type-strain genomes for metagenomic binning, comparative biology and taxonomic classification.</title>
        <authorList>
            <person name="Goeker M."/>
        </authorList>
    </citation>
    <scope>NUCLEOTIDE SEQUENCE [LARGE SCALE GENOMIC DNA]</scope>
    <source>
        <strain evidence="4 5">DSM 102850</strain>
    </source>
</reference>
<dbReference type="AlphaFoldDB" id="A0A840I693"/>
<feature type="domain" description="YhdP central" evidence="3">
    <location>
        <begin position="955"/>
        <end position="1070"/>
    </location>
</feature>
<dbReference type="PANTHER" id="PTHR38690">
    <property type="entry name" value="PROTEASE-RELATED"/>
    <property type="match status" value="1"/>
</dbReference>
<feature type="region of interest" description="Disordered" evidence="1">
    <location>
        <begin position="1106"/>
        <end position="1147"/>
    </location>
</feature>
<gene>
    <name evidence="4" type="ORF">GGQ59_002067</name>
</gene>
<dbReference type="Pfam" id="PF13116">
    <property type="entry name" value="YhdP"/>
    <property type="match status" value="2"/>
</dbReference>
<dbReference type="InterPro" id="IPR011836">
    <property type="entry name" value="YhdP"/>
</dbReference>
<evidence type="ECO:0000313" key="5">
    <source>
        <dbReference type="Proteomes" id="UP000563524"/>
    </source>
</evidence>